<gene>
    <name evidence="1" type="ORF">GWK63_08945</name>
</gene>
<dbReference type="GeneID" id="85022281"/>
<dbReference type="RefSeq" id="WP_007400444.1">
    <property type="nucleotide sequence ID" value="NZ_CALMTF010000087.1"/>
</dbReference>
<dbReference type="KEGG" id="kre:GWK63_08945"/>
<name>A0A181CB61_9PROT</name>
<evidence type="ECO:0000313" key="2">
    <source>
        <dbReference type="Proteomes" id="UP000502533"/>
    </source>
</evidence>
<dbReference type="EMBL" id="CP050139">
    <property type="protein sequence ID" value="QIP35576.1"/>
    <property type="molecule type" value="Genomic_DNA"/>
</dbReference>
<dbReference type="InterPro" id="IPR029052">
    <property type="entry name" value="Metallo-depent_PP-like"/>
</dbReference>
<evidence type="ECO:0000313" key="1">
    <source>
        <dbReference type="EMBL" id="QIP35576.1"/>
    </source>
</evidence>
<proteinExistence type="predicted"/>
<keyword evidence="2" id="KW-1185">Reference proteome</keyword>
<reference evidence="1 2" key="1">
    <citation type="submission" date="2020-03" db="EMBL/GenBank/DDBJ databases">
        <title>Isolation of cellulose-producing strains, genome characterization and application of the synthesized cellulose films as an economical and sustainable material for piezoelectric sensor construction.</title>
        <authorList>
            <person name="Mangayil R.K."/>
        </authorList>
    </citation>
    <scope>NUCLEOTIDE SEQUENCE [LARGE SCALE GENOMIC DNA]</scope>
    <source>
        <strain evidence="1 2">ENS 9a1a</strain>
    </source>
</reference>
<sequence length="166" mass="18775">MTTWFTADLHFGHESIIRHCHRPFAGVAEMDAVLAANWNARIQPDDDVWCLGDFCWRDVARYGARLSGRKHLVTGNHDGDGVRDWLGWASVQPYRELKLAGRRVVLFHYPIAEWNGFFRGAVHLYGHVHGSRPATSTSCDVGVDCWHYAPVSWQEIEGFLACQPAA</sequence>
<accession>A0A181CB61</accession>
<dbReference type="Gene3D" id="3.60.21.10">
    <property type="match status" value="1"/>
</dbReference>
<organism evidence="1 2">
    <name type="scientific">Komagataeibacter rhaeticus</name>
    <dbReference type="NCBI Taxonomy" id="215221"/>
    <lineage>
        <taxon>Bacteria</taxon>
        <taxon>Pseudomonadati</taxon>
        <taxon>Pseudomonadota</taxon>
        <taxon>Alphaproteobacteria</taxon>
        <taxon>Acetobacterales</taxon>
        <taxon>Acetobacteraceae</taxon>
        <taxon>Komagataeibacter</taxon>
    </lineage>
</organism>
<protein>
    <submittedName>
        <fullName evidence="1">Metallophosphoesterase</fullName>
    </submittedName>
</protein>
<dbReference type="SUPFAM" id="SSF56300">
    <property type="entry name" value="Metallo-dependent phosphatases"/>
    <property type="match status" value="1"/>
</dbReference>
<dbReference type="Proteomes" id="UP000502533">
    <property type="component" value="Chromosome"/>
</dbReference>
<dbReference type="AlphaFoldDB" id="A0A181CB61"/>